<gene>
    <name evidence="1" type="ORF">VTL71DRAFT_7412</name>
</gene>
<evidence type="ECO:0000313" key="1">
    <source>
        <dbReference type="EMBL" id="KAL2061139.1"/>
    </source>
</evidence>
<dbReference type="EMBL" id="JAZHXI010000019">
    <property type="protein sequence ID" value="KAL2061139.1"/>
    <property type="molecule type" value="Genomic_DNA"/>
</dbReference>
<protein>
    <submittedName>
        <fullName evidence="1">Uncharacterized protein</fullName>
    </submittedName>
</protein>
<organism evidence="1 2">
    <name type="scientific">Oculimacula yallundae</name>
    <dbReference type="NCBI Taxonomy" id="86028"/>
    <lineage>
        <taxon>Eukaryota</taxon>
        <taxon>Fungi</taxon>
        <taxon>Dikarya</taxon>
        <taxon>Ascomycota</taxon>
        <taxon>Pezizomycotina</taxon>
        <taxon>Leotiomycetes</taxon>
        <taxon>Helotiales</taxon>
        <taxon>Ploettnerulaceae</taxon>
        <taxon>Oculimacula</taxon>
    </lineage>
</organism>
<accession>A0ABR4BU20</accession>
<keyword evidence="2" id="KW-1185">Reference proteome</keyword>
<sequence>MGTVFSLPLFDITTSLLGNGPAPKRKQMQISGAGKRAYSIDHSIMVARGLGCMCNGDDTDEVIELYLCLFPIKIFQRPEKAYARPCHISTILIWLKLTFAQGFNTRVVKVWSLSPTINPSIPRLWLCLALSQSPQCTNWRAPVELEDLQLLSRLVYLG</sequence>
<dbReference type="Proteomes" id="UP001595075">
    <property type="component" value="Unassembled WGS sequence"/>
</dbReference>
<reference evidence="1 2" key="1">
    <citation type="journal article" date="2024" name="Commun. Biol.">
        <title>Comparative genomic analysis of thermophilic fungi reveals convergent evolutionary adaptations and gene losses.</title>
        <authorList>
            <person name="Steindorff A.S."/>
            <person name="Aguilar-Pontes M.V."/>
            <person name="Robinson A.J."/>
            <person name="Andreopoulos B."/>
            <person name="LaButti K."/>
            <person name="Kuo A."/>
            <person name="Mondo S."/>
            <person name="Riley R."/>
            <person name="Otillar R."/>
            <person name="Haridas S."/>
            <person name="Lipzen A."/>
            <person name="Grimwood J."/>
            <person name="Schmutz J."/>
            <person name="Clum A."/>
            <person name="Reid I.D."/>
            <person name="Moisan M.C."/>
            <person name="Butler G."/>
            <person name="Nguyen T.T.M."/>
            <person name="Dewar K."/>
            <person name="Conant G."/>
            <person name="Drula E."/>
            <person name="Henrissat B."/>
            <person name="Hansel C."/>
            <person name="Singer S."/>
            <person name="Hutchinson M.I."/>
            <person name="de Vries R.P."/>
            <person name="Natvig D.O."/>
            <person name="Powell A.J."/>
            <person name="Tsang A."/>
            <person name="Grigoriev I.V."/>
        </authorList>
    </citation>
    <scope>NUCLEOTIDE SEQUENCE [LARGE SCALE GENOMIC DNA]</scope>
    <source>
        <strain evidence="1 2">CBS 494.80</strain>
    </source>
</reference>
<name>A0ABR4BU20_9HELO</name>
<comment type="caution">
    <text evidence="1">The sequence shown here is derived from an EMBL/GenBank/DDBJ whole genome shotgun (WGS) entry which is preliminary data.</text>
</comment>
<evidence type="ECO:0000313" key="2">
    <source>
        <dbReference type="Proteomes" id="UP001595075"/>
    </source>
</evidence>
<proteinExistence type="predicted"/>